<proteinExistence type="predicted"/>
<dbReference type="PROSITE" id="PS50943">
    <property type="entry name" value="HTH_CROC1"/>
    <property type="match status" value="1"/>
</dbReference>
<dbReference type="AlphaFoldDB" id="A0A967EZH3"/>
<dbReference type="Pfam" id="PF00717">
    <property type="entry name" value="Peptidase_S24"/>
    <property type="match status" value="1"/>
</dbReference>
<evidence type="ECO:0000256" key="2">
    <source>
        <dbReference type="ARBA" id="ARBA00023125"/>
    </source>
</evidence>
<reference evidence="5" key="1">
    <citation type="submission" date="2020-03" db="EMBL/GenBank/DDBJ databases">
        <title>Genome of Pelagibius litoralis DSM 21314T.</title>
        <authorList>
            <person name="Wang G."/>
        </authorList>
    </citation>
    <scope>NUCLEOTIDE SEQUENCE</scope>
    <source>
        <strain evidence="5">DSM 21314</strain>
    </source>
</reference>
<gene>
    <name evidence="5" type="ORF">HBA54_16635</name>
</gene>
<dbReference type="InterPro" id="IPR001387">
    <property type="entry name" value="Cro/C1-type_HTH"/>
</dbReference>
<dbReference type="PANTHER" id="PTHR40661">
    <property type="match status" value="1"/>
</dbReference>
<dbReference type="Gene3D" id="2.10.109.10">
    <property type="entry name" value="Umud Fragment, subunit A"/>
    <property type="match status" value="1"/>
</dbReference>
<dbReference type="InterPro" id="IPR010982">
    <property type="entry name" value="Lambda_DNA-bd_dom_sf"/>
</dbReference>
<dbReference type="EMBL" id="JAAQPH010000013">
    <property type="protein sequence ID" value="NIA70235.1"/>
    <property type="molecule type" value="Genomic_DNA"/>
</dbReference>
<dbReference type="SMART" id="SM00530">
    <property type="entry name" value="HTH_XRE"/>
    <property type="match status" value="1"/>
</dbReference>
<comment type="caution">
    <text evidence="5">The sequence shown here is derived from an EMBL/GenBank/DDBJ whole genome shotgun (WGS) entry which is preliminary data.</text>
</comment>
<evidence type="ECO:0000313" key="6">
    <source>
        <dbReference type="Proteomes" id="UP000761264"/>
    </source>
</evidence>
<sequence length="205" mass="22356">MEKQWFQQRLRQLGKTQRGLAKHMGLDPSRITEILNESRSIKIEEAVEIADYLETPLDDLVTKLGASIARGIRASSLVVGYVGAGETVLSIDDHAKGSGLYKIEAPQGEGGSVCVVVRGNSMAPRFKDGEHLGYSRDEGLDPAKCFGRECVVQTKDGRQLVKIVEPGNRAGEVTLVSVNATTPIEHNVAVEWVAPVTWVKLHSRP</sequence>
<accession>A0A967EZH3</accession>
<protein>
    <submittedName>
        <fullName evidence="5">Helix-turn-helix transcriptional regulator</fullName>
    </submittedName>
</protein>
<dbReference type="Gene3D" id="1.10.260.40">
    <property type="entry name" value="lambda repressor-like DNA-binding domains"/>
    <property type="match status" value="1"/>
</dbReference>
<keyword evidence="6" id="KW-1185">Reference proteome</keyword>
<evidence type="ECO:0000256" key="1">
    <source>
        <dbReference type="ARBA" id="ARBA00023015"/>
    </source>
</evidence>
<feature type="domain" description="HTH cro/C1-type" evidence="4">
    <location>
        <begin position="12"/>
        <end position="60"/>
    </location>
</feature>
<keyword evidence="1" id="KW-0805">Transcription regulation</keyword>
<evidence type="ECO:0000259" key="4">
    <source>
        <dbReference type="PROSITE" id="PS50943"/>
    </source>
</evidence>
<dbReference type="PANTHER" id="PTHR40661:SF3">
    <property type="entry name" value="FELS-1 PROPHAGE TRANSCRIPTIONAL REGULATOR"/>
    <property type="match status" value="1"/>
</dbReference>
<dbReference type="InterPro" id="IPR015927">
    <property type="entry name" value="Peptidase_S24_S26A/B/C"/>
</dbReference>
<keyword evidence="3" id="KW-0804">Transcription</keyword>
<dbReference type="InterPro" id="IPR036286">
    <property type="entry name" value="LexA/Signal_pep-like_sf"/>
</dbReference>
<dbReference type="RefSeq" id="WP_167226649.1">
    <property type="nucleotide sequence ID" value="NZ_JAAQPH010000013.1"/>
</dbReference>
<evidence type="ECO:0000313" key="5">
    <source>
        <dbReference type="EMBL" id="NIA70235.1"/>
    </source>
</evidence>
<dbReference type="Pfam" id="PF01381">
    <property type="entry name" value="HTH_3"/>
    <property type="match status" value="1"/>
</dbReference>
<dbReference type="GO" id="GO:0003677">
    <property type="term" value="F:DNA binding"/>
    <property type="evidence" value="ECO:0007669"/>
    <property type="project" value="UniProtKB-KW"/>
</dbReference>
<dbReference type="CDD" id="cd00093">
    <property type="entry name" value="HTH_XRE"/>
    <property type="match status" value="1"/>
</dbReference>
<dbReference type="SUPFAM" id="SSF51306">
    <property type="entry name" value="LexA/Signal peptidase"/>
    <property type="match status" value="1"/>
</dbReference>
<organism evidence="5 6">
    <name type="scientific">Pelagibius litoralis</name>
    <dbReference type="NCBI Taxonomy" id="374515"/>
    <lineage>
        <taxon>Bacteria</taxon>
        <taxon>Pseudomonadati</taxon>
        <taxon>Pseudomonadota</taxon>
        <taxon>Alphaproteobacteria</taxon>
        <taxon>Rhodospirillales</taxon>
        <taxon>Rhodovibrionaceae</taxon>
        <taxon>Pelagibius</taxon>
    </lineage>
</organism>
<dbReference type="SUPFAM" id="SSF47413">
    <property type="entry name" value="lambda repressor-like DNA-binding domains"/>
    <property type="match status" value="1"/>
</dbReference>
<dbReference type="Proteomes" id="UP000761264">
    <property type="component" value="Unassembled WGS sequence"/>
</dbReference>
<evidence type="ECO:0000256" key="3">
    <source>
        <dbReference type="ARBA" id="ARBA00023163"/>
    </source>
</evidence>
<keyword evidence="2" id="KW-0238">DNA-binding</keyword>
<name>A0A967EZH3_9PROT</name>